<keyword evidence="1" id="KW-1133">Transmembrane helix</keyword>
<comment type="caution">
    <text evidence="2">The sequence shown here is derived from an EMBL/GenBank/DDBJ whole genome shotgun (WGS) entry which is preliminary data.</text>
</comment>
<feature type="transmembrane region" description="Helical" evidence="1">
    <location>
        <begin position="21"/>
        <end position="45"/>
    </location>
</feature>
<dbReference type="Proteomes" id="UP000465601">
    <property type="component" value="Unassembled WGS sequence"/>
</dbReference>
<evidence type="ECO:0000256" key="1">
    <source>
        <dbReference type="SAM" id="Phobius"/>
    </source>
</evidence>
<name>A0A833M8U2_9FIRM</name>
<protein>
    <submittedName>
        <fullName evidence="2">Uncharacterized protein</fullName>
    </submittedName>
</protein>
<feature type="transmembrane region" description="Helical" evidence="1">
    <location>
        <begin position="57"/>
        <end position="77"/>
    </location>
</feature>
<proteinExistence type="predicted"/>
<evidence type="ECO:0000313" key="3">
    <source>
        <dbReference type="Proteomes" id="UP000465601"/>
    </source>
</evidence>
<evidence type="ECO:0000313" key="2">
    <source>
        <dbReference type="EMBL" id="KAB3531591.1"/>
    </source>
</evidence>
<dbReference type="OrthoDB" id="675796at2"/>
<dbReference type="AlphaFoldDB" id="A0A833M8U2"/>
<sequence length="92" mass="10652">MENKKFVNYWEVQRQKGRLMYILTKAGLVAVFGLIGVVIGSIFLYDSPSSYSFMAYLPTYIFVFIGLLLATAIKFSYDWGRNEERYGKITNK</sequence>
<accession>A0A833M8U2</accession>
<dbReference type="RefSeq" id="WP_151865319.1">
    <property type="nucleotide sequence ID" value="NZ_WBZB01000013.1"/>
</dbReference>
<keyword evidence="1" id="KW-0472">Membrane</keyword>
<reference evidence="2 3" key="1">
    <citation type="submission" date="2019-10" db="EMBL/GenBank/DDBJ databases">
        <title>Alkaliphilus serpentinus sp. nov. and Alkaliphilus pronyensis sp. nov., two novel anaerobic alkaliphilic species isolated from the serpentinized-hosted hydrothermal field of the Prony Bay (New Caledonia).</title>
        <authorList>
            <person name="Postec A."/>
        </authorList>
    </citation>
    <scope>NUCLEOTIDE SEQUENCE [LARGE SCALE GENOMIC DNA]</scope>
    <source>
        <strain evidence="2 3">LacT</strain>
    </source>
</reference>
<dbReference type="EMBL" id="WBZB01000013">
    <property type="protein sequence ID" value="KAB3531591.1"/>
    <property type="molecule type" value="Genomic_DNA"/>
</dbReference>
<organism evidence="2 3">
    <name type="scientific">Alkaliphilus serpentinus</name>
    <dbReference type="NCBI Taxonomy" id="1482731"/>
    <lineage>
        <taxon>Bacteria</taxon>
        <taxon>Bacillati</taxon>
        <taxon>Bacillota</taxon>
        <taxon>Clostridia</taxon>
        <taxon>Peptostreptococcales</taxon>
        <taxon>Natronincolaceae</taxon>
        <taxon>Alkaliphilus</taxon>
    </lineage>
</organism>
<gene>
    <name evidence="2" type="ORF">F8153_05300</name>
</gene>
<keyword evidence="1" id="KW-0812">Transmembrane</keyword>
<keyword evidence="3" id="KW-1185">Reference proteome</keyword>